<evidence type="ECO:0000259" key="5">
    <source>
        <dbReference type="Pfam" id="PF01420"/>
    </source>
</evidence>
<dbReference type="PANTHER" id="PTHR43140:SF1">
    <property type="entry name" value="TYPE I RESTRICTION ENZYME ECOKI SPECIFICITY SUBUNIT"/>
    <property type="match status" value="1"/>
</dbReference>
<feature type="compositionally biased region" description="Polar residues" evidence="4">
    <location>
        <begin position="103"/>
        <end position="112"/>
    </location>
</feature>
<dbReference type="HOGENOM" id="CLU_021095_10_4_6"/>
<protein>
    <submittedName>
        <fullName evidence="6">Restriction modification system protein containing a DNA specificity domain</fullName>
    </submittedName>
</protein>
<dbReference type="Pfam" id="PF01420">
    <property type="entry name" value="Methylase_S"/>
    <property type="match status" value="2"/>
</dbReference>
<feature type="region of interest" description="Disordered" evidence="4">
    <location>
        <begin position="91"/>
        <end position="114"/>
    </location>
</feature>
<name>G3IRM2_METTV</name>
<accession>G3IRM2</accession>
<dbReference type="EMBL" id="JH109152">
    <property type="protein sequence ID" value="EGW23641.1"/>
    <property type="molecule type" value="Genomic_DNA"/>
</dbReference>
<dbReference type="Proteomes" id="UP000004664">
    <property type="component" value="Unassembled WGS sequence"/>
</dbReference>
<proteinExistence type="inferred from homology"/>
<evidence type="ECO:0000313" key="6">
    <source>
        <dbReference type="EMBL" id="EGW23641.1"/>
    </source>
</evidence>
<comment type="similarity">
    <text evidence="1">Belongs to the type-I restriction system S methylase family.</text>
</comment>
<feature type="domain" description="Type I restriction modification DNA specificity" evidence="5">
    <location>
        <begin position="132"/>
        <end position="311"/>
    </location>
</feature>
<dbReference type="OrthoDB" id="398435at2"/>
<sequence length="615" mass="67830">MSTIQTLLTDHIDIWTAADTAKKSGRGRSSNNAASVYGIKKLRELILELAVRGKLVPQDANDEPASELLKRIQAEKAKLIAEGKIKRKSPLTPLLQRGGSTPIAATSNSNSPPFVKGGPGGISVEEKPFELPKGWEWVHLPDVSDYKVGKTPSTKSSVYWTNSGDGFNWVSIADLNHDDSVFETNKQITDKAVSEVFRSDPAPAGTILMSFKLTLGKISILDKPAFHNEAIISIYPNQSVFKDFLFKVLPARAMAGNSKSAIKGNTLNSESIAALMIPLPPMAEQQRIVAKVDELMALCDQLETQHSNAAEAHEKLVSHLLGTLTQSQNADDFSANWQRIAAYFDILFTTETSIDALKQTLLQLAVMGKLVPQDPNDEPAGELLKRIQTEKAKLIAEGKIKKDKQLPPITDDEKPFGLPEGWEWIKVSEVAELITSGSRDWAQYLSNEGAKFVTMGNLSRGSYELRLGNMRHVNPPKDGEGSRTKLEANDLLISITGDVGNLGRIPEDFGDAYINQHTCLLRFVSQCRNRYFPEVMRSPMAAMQFNAPQRGIKNSFRLGDLDEMVIPLPPLAEQHRIVAKVDELMALCDQLKTRITEANQLQQKLADVVVERAIS</sequence>
<dbReference type="CDD" id="cd17244">
    <property type="entry name" value="RMtype1_S_Apa101655I-TRD2-CR2_like"/>
    <property type="match status" value="1"/>
</dbReference>
<dbReference type="GO" id="GO:0003677">
    <property type="term" value="F:DNA binding"/>
    <property type="evidence" value="ECO:0007669"/>
    <property type="project" value="UniProtKB-KW"/>
</dbReference>
<dbReference type="SUPFAM" id="SSF116734">
    <property type="entry name" value="DNA methylase specificity domain"/>
    <property type="match status" value="2"/>
</dbReference>
<keyword evidence="7" id="KW-1185">Reference proteome</keyword>
<dbReference type="RefSeq" id="WP_006891890.1">
    <property type="nucleotide sequence ID" value="NZ_JH109152.1"/>
</dbReference>
<feature type="domain" description="Type I restriction modification DNA specificity" evidence="5">
    <location>
        <begin position="419"/>
        <end position="597"/>
    </location>
</feature>
<gene>
    <name evidence="6" type="ORF">Mettu_2503</name>
</gene>
<evidence type="ECO:0000313" key="7">
    <source>
        <dbReference type="Proteomes" id="UP000004664"/>
    </source>
</evidence>
<dbReference type="PANTHER" id="PTHR43140">
    <property type="entry name" value="TYPE-1 RESTRICTION ENZYME ECOKI SPECIFICITY PROTEIN"/>
    <property type="match status" value="1"/>
</dbReference>
<keyword evidence="3" id="KW-0238">DNA-binding</keyword>
<dbReference type="InterPro" id="IPR044946">
    <property type="entry name" value="Restrct_endonuc_typeI_TRD_sf"/>
</dbReference>
<dbReference type="GO" id="GO:0009307">
    <property type="term" value="P:DNA restriction-modification system"/>
    <property type="evidence" value="ECO:0007669"/>
    <property type="project" value="UniProtKB-KW"/>
</dbReference>
<dbReference type="eggNOG" id="COG0732">
    <property type="taxonomic scope" value="Bacteria"/>
</dbReference>
<evidence type="ECO:0000256" key="1">
    <source>
        <dbReference type="ARBA" id="ARBA00010923"/>
    </source>
</evidence>
<evidence type="ECO:0000256" key="3">
    <source>
        <dbReference type="ARBA" id="ARBA00023125"/>
    </source>
</evidence>
<dbReference type="AlphaFoldDB" id="G3IRM2"/>
<dbReference type="InterPro" id="IPR051212">
    <property type="entry name" value="Type-I_RE_S_subunit"/>
</dbReference>
<dbReference type="STRING" id="697282.Mettu_2503"/>
<organism evidence="6 7">
    <name type="scientific">Methylobacter tundripaludum (strain ATCC BAA-1195 / DSM 17260 / SV96)</name>
    <dbReference type="NCBI Taxonomy" id="697282"/>
    <lineage>
        <taxon>Bacteria</taxon>
        <taxon>Pseudomonadati</taxon>
        <taxon>Pseudomonadota</taxon>
        <taxon>Gammaproteobacteria</taxon>
        <taxon>Methylococcales</taxon>
        <taxon>Methylococcaceae</taxon>
        <taxon>Methylobacter</taxon>
    </lineage>
</organism>
<dbReference type="Gene3D" id="3.90.220.20">
    <property type="entry name" value="DNA methylase specificity domains"/>
    <property type="match status" value="2"/>
</dbReference>
<evidence type="ECO:0000256" key="4">
    <source>
        <dbReference type="SAM" id="MobiDB-lite"/>
    </source>
</evidence>
<evidence type="ECO:0000256" key="2">
    <source>
        <dbReference type="ARBA" id="ARBA00022747"/>
    </source>
</evidence>
<dbReference type="InterPro" id="IPR000055">
    <property type="entry name" value="Restrct_endonuc_typeI_TRD"/>
</dbReference>
<keyword evidence="2" id="KW-0680">Restriction system</keyword>
<reference evidence="6 7" key="1">
    <citation type="submission" date="2011-06" db="EMBL/GenBank/DDBJ databases">
        <title>Genomic sequence of Methylobacter tundripaludum SV96.</title>
        <authorList>
            <consortium name="US DOE Joint Genome Institute"/>
            <person name="Lucas S."/>
            <person name="Han J."/>
            <person name="Lapidus A."/>
            <person name="Cheng J.-F."/>
            <person name="Goodwin L."/>
            <person name="Pitluck S."/>
            <person name="Held B."/>
            <person name="Detter J.C."/>
            <person name="Han C."/>
            <person name="Tapia R."/>
            <person name="Land M."/>
            <person name="Hauser L."/>
            <person name="Kyrpides N."/>
            <person name="Ivanova N."/>
            <person name="Ovchinnikova G."/>
            <person name="Pagani I."/>
            <person name="Klotz M.G."/>
            <person name="Dispirito A.A."/>
            <person name="Murrell J.C."/>
            <person name="Dunfield P."/>
            <person name="Kalyuzhnaya M.G."/>
            <person name="Svenning M."/>
            <person name="Trotsenko Y.A."/>
            <person name="Stein L.Y."/>
            <person name="Woyke T."/>
        </authorList>
    </citation>
    <scope>NUCLEOTIDE SEQUENCE [LARGE SCALE GENOMIC DNA]</scope>
    <source>
        <strain evidence="7">ATCC BAA-1195 / DSM 17260 / SV96</strain>
    </source>
</reference>